<proteinExistence type="predicted"/>
<protein>
    <submittedName>
        <fullName evidence="2">DNA-binding domain-containing protein</fullName>
    </submittedName>
</protein>
<dbReference type="Proteomes" id="UP001365846">
    <property type="component" value="Unassembled WGS sequence"/>
</dbReference>
<dbReference type="InterPro" id="IPR044922">
    <property type="entry name" value="DUF2063_N_sf"/>
</dbReference>
<feature type="domain" description="Putative DNA-binding" evidence="1">
    <location>
        <begin position="7"/>
        <end position="99"/>
    </location>
</feature>
<reference evidence="2 3" key="1">
    <citation type="submission" date="2024-03" db="EMBL/GenBank/DDBJ databases">
        <title>Novel species of the genus Variovorax.</title>
        <authorList>
            <person name="Liu Q."/>
            <person name="Xin Y.-H."/>
        </authorList>
    </citation>
    <scope>NUCLEOTIDE SEQUENCE [LARGE SCALE GENOMIC DNA]</scope>
    <source>
        <strain evidence="2 3">KACC 18899</strain>
    </source>
</reference>
<organism evidence="2 3">
    <name type="scientific">Variovorax ureilyticus</name>
    <dbReference type="NCBI Taxonomy" id="1836198"/>
    <lineage>
        <taxon>Bacteria</taxon>
        <taxon>Pseudomonadati</taxon>
        <taxon>Pseudomonadota</taxon>
        <taxon>Betaproteobacteria</taxon>
        <taxon>Burkholderiales</taxon>
        <taxon>Comamonadaceae</taxon>
        <taxon>Variovorax</taxon>
    </lineage>
</organism>
<sequence length="258" mass="28191">MLALPDIQTRVMDALLLRDGMGATAVVRSTASLSAPKRLQVYRNNMFESLTAALGAVYPVVARLVGSGFFRHAAKAYISAHPSRSGNLQDFGGEFPAFLLAYPPAADLPYLPDVAALEWALHRAYHEAELPSLTLDRLAQVPAAGQAGLRLRLQPSARFVASRYPLLRIWQANQPEALDDESTISLDEGGVDLLVVQRALEVEFRILDVAEDRWLRALAEEASLAEATRRAMDADPAFDLMAALARHLRLGLFTEAST</sequence>
<evidence type="ECO:0000259" key="1">
    <source>
        <dbReference type="Pfam" id="PF09836"/>
    </source>
</evidence>
<keyword evidence="2" id="KW-0238">DNA-binding</keyword>
<dbReference type="GO" id="GO:0003677">
    <property type="term" value="F:DNA binding"/>
    <property type="evidence" value="ECO:0007669"/>
    <property type="project" value="UniProtKB-KW"/>
</dbReference>
<dbReference type="Gene3D" id="1.10.150.690">
    <property type="entry name" value="DUF2063"/>
    <property type="match status" value="1"/>
</dbReference>
<gene>
    <name evidence="2" type="ORF">WKW77_18315</name>
</gene>
<dbReference type="Pfam" id="PF09836">
    <property type="entry name" value="DUF2063"/>
    <property type="match status" value="1"/>
</dbReference>
<dbReference type="RefSeq" id="WP_340358279.1">
    <property type="nucleotide sequence ID" value="NZ_JBBKZU010000007.1"/>
</dbReference>
<dbReference type="EMBL" id="JBBKZU010000007">
    <property type="protein sequence ID" value="MEJ8813046.1"/>
    <property type="molecule type" value="Genomic_DNA"/>
</dbReference>
<comment type="caution">
    <text evidence="2">The sequence shown here is derived from an EMBL/GenBank/DDBJ whole genome shotgun (WGS) entry which is preliminary data.</text>
</comment>
<evidence type="ECO:0000313" key="3">
    <source>
        <dbReference type="Proteomes" id="UP001365846"/>
    </source>
</evidence>
<keyword evidence="3" id="KW-1185">Reference proteome</keyword>
<dbReference type="InterPro" id="IPR018640">
    <property type="entry name" value="DUF2063"/>
</dbReference>
<evidence type="ECO:0000313" key="2">
    <source>
        <dbReference type="EMBL" id="MEJ8813046.1"/>
    </source>
</evidence>
<accession>A0ABU8VIB4</accession>
<name>A0ABU8VIB4_9BURK</name>